<feature type="transmembrane region" description="Helical" evidence="7">
    <location>
        <begin position="12"/>
        <end position="33"/>
    </location>
</feature>
<feature type="transmembrane region" description="Helical" evidence="7">
    <location>
        <begin position="45"/>
        <end position="67"/>
    </location>
</feature>
<evidence type="ECO:0000256" key="7">
    <source>
        <dbReference type="SAM" id="Phobius"/>
    </source>
</evidence>
<feature type="transmembrane region" description="Helical" evidence="7">
    <location>
        <begin position="117"/>
        <end position="142"/>
    </location>
</feature>
<name>A0A1F5MK26_9BACT</name>
<feature type="transmembrane region" description="Helical" evidence="7">
    <location>
        <begin position="186"/>
        <end position="204"/>
    </location>
</feature>
<protein>
    <recommendedName>
        <fullName evidence="10">Phosphatidylglycerol--prolipoprotein diacylglyceryl transferase</fullName>
    </recommendedName>
</protein>
<feature type="transmembrane region" description="Helical" evidence="7">
    <location>
        <begin position="87"/>
        <end position="105"/>
    </location>
</feature>
<keyword evidence="4 7" id="KW-0812">Transmembrane</keyword>
<organism evidence="8 9">
    <name type="scientific">Candidatus Daviesbacteria bacterium RIFCSPLOWO2_01_FULL_40_24</name>
    <dbReference type="NCBI Taxonomy" id="1797787"/>
    <lineage>
        <taxon>Bacteria</taxon>
        <taxon>Candidatus Daviesiibacteriota</taxon>
    </lineage>
</organism>
<comment type="caution">
    <text evidence="8">The sequence shown here is derived from an EMBL/GenBank/DDBJ whole genome shotgun (WGS) entry which is preliminary data.</text>
</comment>
<keyword evidence="6 7" id="KW-0472">Membrane</keyword>
<accession>A0A1F5MK26</accession>
<feature type="transmembrane region" description="Helical" evidence="7">
    <location>
        <begin position="224"/>
        <end position="243"/>
    </location>
</feature>
<dbReference type="GO" id="GO:0042158">
    <property type="term" value="P:lipoprotein biosynthetic process"/>
    <property type="evidence" value="ECO:0007669"/>
    <property type="project" value="InterPro"/>
</dbReference>
<dbReference type="GO" id="GO:0005886">
    <property type="term" value="C:plasma membrane"/>
    <property type="evidence" value="ECO:0007669"/>
    <property type="project" value="InterPro"/>
</dbReference>
<sequence>MLPVIAQVGPISVSSFGVFLAIALVASLFVIWRIGRAYDVNEEKLTSLTVISFLGGLVGARILAVGLNLELFDTYEKVLQINRYPGLSFWGGLIGGLLTFWLLSLKNRLNFWSLADFAAAGFILGVAIADVGCFLGGCGYGVSSDLPIALNVVGLVGKRLPISLIEAGLLFLLFRIIWGQAIRFHYSGYVLASTFIYLGIVKFISEFFRGDKISLLVISNQLELSVGHIISLLLVLFGVVVIYQRSKRIFVSDLVSILAYLTSSKKRTTTLLSLKKRWYNLKVSWTIRLGRFNRKTKVVPRLTMRRLNVKYTPKNFR</sequence>
<comment type="similarity">
    <text evidence="1">Belongs to the Lgt family.</text>
</comment>
<dbReference type="Pfam" id="PF01790">
    <property type="entry name" value="LGT"/>
    <property type="match status" value="1"/>
</dbReference>
<feature type="transmembrane region" description="Helical" evidence="7">
    <location>
        <begin position="148"/>
        <end position="174"/>
    </location>
</feature>
<gene>
    <name evidence="8" type="ORF">A3B49_02675</name>
</gene>
<keyword evidence="3" id="KW-0808">Transferase</keyword>
<reference evidence="8 9" key="1">
    <citation type="journal article" date="2016" name="Nat. Commun.">
        <title>Thousands of microbial genomes shed light on interconnected biogeochemical processes in an aquifer system.</title>
        <authorList>
            <person name="Anantharaman K."/>
            <person name="Brown C.T."/>
            <person name="Hug L.A."/>
            <person name="Sharon I."/>
            <person name="Castelle C.J."/>
            <person name="Probst A.J."/>
            <person name="Thomas B.C."/>
            <person name="Singh A."/>
            <person name="Wilkins M.J."/>
            <person name="Karaoz U."/>
            <person name="Brodie E.L."/>
            <person name="Williams K.H."/>
            <person name="Hubbard S.S."/>
            <person name="Banfield J.F."/>
        </authorList>
    </citation>
    <scope>NUCLEOTIDE SEQUENCE [LARGE SCALE GENOMIC DNA]</scope>
</reference>
<evidence type="ECO:0000256" key="5">
    <source>
        <dbReference type="ARBA" id="ARBA00022989"/>
    </source>
</evidence>
<dbReference type="Proteomes" id="UP000178017">
    <property type="component" value="Unassembled WGS sequence"/>
</dbReference>
<proteinExistence type="inferred from homology"/>
<evidence type="ECO:0000256" key="1">
    <source>
        <dbReference type="ARBA" id="ARBA00007150"/>
    </source>
</evidence>
<dbReference type="PANTHER" id="PTHR30589">
    <property type="entry name" value="PROLIPOPROTEIN DIACYLGLYCERYL TRANSFERASE"/>
    <property type="match status" value="1"/>
</dbReference>
<evidence type="ECO:0000313" key="9">
    <source>
        <dbReference type="Proteomes" id="UP000178017"/>
    </source>
</evidence>
<evidence type="ECO:0000256" key="4">
    <source>
        <dbReference type="ARBA" id="ARBA00022692"/>
    </source>
</evidence>
<evidence type="ECO:0000256" key="6">
    <source>
        <dbReference type="ARBA" id="ARBA00023136"/>
    </source>
</evidence>
<evidence type="ECO:0000256" key="3">
    <source>
        <dbReference type="ARBA" id="ARBA00022679"/>
    </source>
</evidence>
<keyword evidence="2" id="KW-1003">Cell membrane</keyword>
<evidence type="ECO:0000313" key="8">
    <source>
        <dbReference type="EMBL" id="OGE65736.1"/>
    </source>
</evidence>
<dbReference type="PANTHER" id="PTHR30589:SF0">
    <property type="entry name" value="PHOSPHATIDYLGLYCEROL--PROLIPOPROTEIN DIACYLGLYCERYL TRANSFERASE"/>
    <property type="match status" value="1"/>
</dbReference>
<dbReference type="GO" id="GO:0008961">
    <property type="term" value="F:phosphatidylglycerol-prolipoprotein diacylglyceryl transferase activity"/>
    <property type="evidence" value="ECO:0007669"/>
    <property type="project" value="InterPro"/>
</dbReference>
<evidence type="ECO:0000256" key="2">
    <source>
        <dbReference type="ARBA" id="ARBA00022475"/>
    </source>
</evidence>
<keyword evidence="5 7" id="KW-1133">Transmembrane helix</keyword>
<evidence type="ECO:0008006" key="10">
    <source>
        <dbReference type="Google" id="ProtNLM"/>
    </source>
</evidence>
<dbReference type="EMBL" id="MFDO01000009">
    <property type="protein sequence ID" value="OGE65736.1"/>
    <property type="molecule type" value="Genomic_DNA"/>
</dbReference>
<dbReference type="InterPro" id="IPR001640">
    <property type="entry name" value="Lgt"/>
</dbReference>
<dbReference type="AlphaFoldDB" id="A0A1F5MK26"/>